<name>A0A0C2MS80_THEKT</name>
<dbReference type="GO" id="GO:0006310">
    <property type="term" value="P:DNA recombination"/>
    <property type="evidence" value="ECO:0007669"/>
    <property type="project" value="InterPro"/>
</dbReference>
<evidence type="ECO:0000256" key="8">
    <source>
        <dbReference type="ARBA" id="ARBA00023242"/>
    </source>
</evidence>
<dbReference type="Pfam" id="PF08646">
    <property type="entry name" value="Rep_fac-A_C"/>
    <property type="match status" value="1"/>
</dbReference>
<evidence type="ECO:0000256" key="5">
    <source>
        <dbReference type="ARBA" id="ARBA00022771"/>
    </source>
</evidence>
<feature type="domain" description="Replication factor A C-terminal" evidence="10">
    <location>
        <begin position="380"/>
        <end position="523"/>
    </location>
</feature>
<dbReference type="OMA" id="DQCDAFY"/>
<keyword evidence="6 9" id="KW-0862">Zinc</keyword>
<dbReference type="Pfam" id="PF16900">
    <property type="entry name" value="REPA_OB_2"/>
    <property type="match status" value="1"/>
</dbReference>
<dbReference type="InterPro" id="IPR013955">
    <property type="entry name" value="Rep_factor-A_C"/>
</dbReference>
<keyword evidence="4 9" id="KW-0479">Metal-binding</keyword>
<dbReference type="AlphaFoldDB" id="A0A0C2MS80"/>
<dbReference type="GO" id="GO:0008270">
    <property type="term" value="F:zinc ion binding"/>
    <property type="evidence" value="ECO:0007669"/>
    <property type="project" value="UniProtKB-KW"/>
</dbReference>
<evidence type="ECO:0000313" key="13">
    <source>
        <dbReference type="Proteomes" id="UP000031668"/>
    </source>
</evidence>
<gene>
    <name evidence="12" type="ORF">RF11_05182</name>
</gene>
<dbReference type="NCBIfam" id="TIGR00617">
    <property type="entry name" value="rpa1"/>
    <property type="match status" value="1"/>
</dbReference>
<keyword evidence="13" id="KW-1185">Reference proteome</keyword>
<dbReference type="CDD" id="cd04475">
    <property type="entry name" value="RPA1_DBD_B"/>
    <property type="match status" value="1"/>
</dbReference>
<dbReference type="GO" id="GO:0003677">
    <property type="term" value="F:DNA binding"/>
    <property type="evidence" value="ECO:0007669"/>
    <property type="project" value="UniProtKB-KW"/>
</dbReference>
<comment type="function">
    <text evidence="9">As part of the heterotrimeric replication protein A complex (RPA/RP-A), binds and stabilizes single-stranded DNA intermediates, that form during DNA replication or upon DNA stress. It prevents their reannealing and in parallel, recruits and activates different proteins and complexes involved in DNA metabolism. Thereby, it plays an essential role both in DNA replication and the cellular response to DNA damage.</text>
</comment>
<evidence type="ECO:0000256" key="4">
    <source>
        <dbReference type="ARBA" id="ARBA00022723"/>
    </source>
</evidence>
<protein>
    <recommendedName>
        <fullName evidence="9">Replication protein A subunit</fullName>
    </recommendedName>
</protein>
<dbReference type="CDD" id="cd04476">
    <property type="entry name" value="RPA1_DBD_C"/>
    <property type="match status" value="1"/>
</dbReference>
<evidence type="ECO:0000256" key="2">
    <source>
        <dbReference type="ARBA" id="ARBA00005690"/>
    </source>
</evidence>
<comment type="similarity">
    <text evidence="2 9">Belongs to the replication factor A protein 1 family.</text>
</comment>
<dbReference type="InterPro" id="IPR012340">
    <property type="entry name" value="NA-bd_OB-fold"/>
</dbReference>
<keyword evidence="5 9" id="KW-0863">Zinc-finger</keyword>
<dbReference type="CDD" id="cd04474">
    <property type="entry name" value="RPA1_DBD_A"/>
    <property type="match status" value="1"/>
</dbReference>
<dbReference type="Proteomes" id="UP000031668">
    <property type="component" value="Unassembled WGS sequence"/>
</dbReference>
<comment type="subcellular location">
    <subcellularLocation>
        <location evidence="1 9">Nucleus</location>
    </subcellularLocation>
</comment>
<evidence type="ECO:0000256" key="9">
    <source>
        <dbReference type="RuleBase" id="RU364130"/>
    </source>
</evidence>
<evidence type="ECO:0000256" key="3">
    <source>
        <dbReference type="ARBA" id="ARBA00022705"/>
    </source>
</evidence>
<dbReference type="FunFam" id="2.40.50.140:FF:000041">
    <property type="entry name" value="Replication protein A subunit"/>
    <property type="match status" value="1"/>
</dbReference>
<evidence type="ECO:0000313" key="12">
    <source>
        <dbReference type="EMBL" id="KII70136.1"/>
    </source>
</evidence>
<keyword evidence="7 9" id="KW-0238">DNA-binding</keyword>
<dbReference type="EMBL" id="JWZT01002166">
    <property type="protein sequence ID" value="KII70136.1"/>
    <property type="molecule type" value="Genomic_DNA"/>
</dbReference>
<dbReference type="PANTHER" id="PTHR47165">
    <property type="entry name" value="OS03G0429900 PROTEIN"/>
    <property type="match status" value="1"/>
</dbReference>
<dbReference type="InterPro" id="IPR004591">
    <property type="entry name" value="Rfa1"/>
</dbReference>
<sequence length="536" mass="60756">MNYAIGYKNAIKFILVVEIEVLPPDQQVSTKIGDPNDVAVALVSEAKKDPPGPAQQMDEKHELAKPALVPSNQEYNNIKQDSLQTHGKRTTTTPGYGEDVIIIPINNLTPYQSKWNIRAYVNTKSTVRTYQNGKREGKLFNISFVDESSEIRATGFNECVDLFFDQLEPKKLYFVSGATIKVANMRYSNIQNQYEMFLSTKTVVKPCFDKIKLPMKRYNFVTIEKISKLHKDICVDIIGLITEIGHLQTINSKLGLRQLSKRVLTIVDDSGYSIMLTLWAEKAAAAGDYELHSALAVKGAKISDFHGYSLSTTIATDLEHNPDIPEAKKLLSWIKSQPSDIKYTSVSSITSAGGVVFETPFIKLDQINSFQNMPVDKSEYVQVIGILDTFRSENAIYKACPTPNCHKKMVEDGHNNYRCEKCNRNFNNYIPKFLTSGRIVDAFNSQWVFFFHDQVEELIGATSQEADRALNNNPTVFDEIMRRPIFKRFVFKLRLKQESYNDVTRIRATCVSLRPINLVADGRLLLERIKKLDNAC</sequence>
<keyword evidence="8 9" id="KW-0539">Nucleus</keyword>
<evidence type="ECO:0000259" key="11">
    <source>
        <dbReference type="Pfam" id="PF16900"/>
    </source>
</evidence>
<evidence type="ECO:0000259" key="10">
    <source>
        <dbReference type="Pfam" id="PF08646"/>
    </source>
</evidence>
<dbReference type="InterPro" id="IPR031657">
    <property type="entry name" value="REPA_OB_2"/>
</dbReference>
<comment type="caution">
    <text evidence="12">The sequence shown here is derived from an EMBL/GenBank/DDBJ whole genome shotgun (WGS) entry which is preliminary data.</text>
</comment>
<dbReference type="FunFam" id="2.40.50.140:FF:000090">
    <property type="entry name" value="Replication protein A subunit"/>
    <property type="match status" value="1"/>
</dbReference>
<dbReference type="SUPFAM" id="SSF50249">
    <property type="entry name" value="Nucleic acid-binding proteins"/>
    <property type="match status" value="3"/>
</dbReference>
<dbReference type="GO" id="GO:0006281">
    <property type="term" value="P:DNA repair"/>
    <property type="evidence" value="ECO:0007669"/>
    <property type="project" value="InterPro"/>
</dbReference>
<feature type="domain" description="Replication protein A OB" evidence="11">
    <location>
        <begin position="223"/>
        <end position="320"/>
    </location>
</feature>
<proteinExistence type="inferred from homology"/>
<evidence type="ECO:0000256" key="7">
    <source>
        <dbReference type="ARBA" id="ARBA00023125"/>
    </source>
</evidence>
<dbReference type="Gene3D" id="2.40.50.140">
    <property type="entry name" value="Nucleic acid-binding proteins"/>
    <property type="match status" value="3"/>
</dbReference>
<accession>A0A0C2MS80</accession>
<dbReference type="GO" id="GO:0006260">
    <property type="term" value="P:DNA replication"/>
    <property type="evidence" value="ECO:0007669"/>
    <property type="project" value="UniProtKB-KW"/>
</dbReference>
<comment type="subunit">
    <text evidence="9">Component of the heterotrimeric canonical replication protein A complex (RPA).</text>
</comment>
<dbReference type="OrthoDB" id="1751331at2759"/>
<dbReference type="GO" id="GO:0005634">
    <property type="term" value="C:nucleus"/>
    <property type="evidence" value="ECO:0007669"/>
    <property type="project" value="UniProtKB-SubCell"/>
</dbReference>
<dbReference type="PANTHER" id="PTHR47165:SF4">
    <property type="entry name" value="OS03G0429900 PROTEIN"/>
    <property type="match status" value="1"/>
</dbReference>
<evidence type="ECO:0000256" key="6">
    <source>
        <dbReference type="ARBA" id="ARBA00022833"/>
    </source>
</evidence>
<evidence type="ECO:0000256" key="1">
    <source>
        <dbReference type="ARBA" id="ARBA00004123"/>
    </source>
</evidence>
<dbReference type="FunFam" id="2.40.50.140:FF:000064">
    <property type="entry name" value="Replication protein A subunit"/>
    <property type="match status" value="1"/>
</dbReference>
<keyword evidence="3 9" id="KW-0235">DNA replication</keyword>
<organism evidence="12 13">
    <name type="scientific">Thelohanellus kitauei</name>
    <name type="common">Myxosporean</name>
    <dbReference type="NCBI Taxonomy" id="669202"/>
    <lineage>
        <taxon>Eukaryota</taxon>
        <taxon>Metazoa</taxon>
        <taxon>Cnidaria</taxon>
        <taxon>Myxozoa</taxon>
        <taxon>Myxosporea</taxon>
        <taxon>Bivalvulida</taxon>
        <taxon>Platysporina</taxon>
        <taxon>Myxobolidae</taxon>
        <taxon>Thelohanellus</taxon>
    </lineage>
</organism>
<dbReference type="InterPro" id="IPR047192">
    <property type="entry name" value="Euk_RPA1_DBD_C"/>
</dbReference>
<reference evidence="12 13" key="1">
    <citation type="journal article" date="2014" name="Genome Biol. Evol.">
        <title>The genome of the myxosporean Thelohanellus kitauei shows adaptations to nutrient acquisition within its fish host.</title>
        <authorList>
            <person name="Yang Y."/>
            <person name="Xiong J."/>
            <person name="Zhou Z."/>
            <person name="Huo F."/>
            <person name="Miao W."/>
            <person name="Ran C."/>
            <person name="Liu Y."/>
            <person name="Zhang J."/>
            <person name="Feng J."/>
            <person name="Wang M."/>
            <person name="Wang M."/>
            <person name="Wang L."/>
            <person name="Yao B."/>
        </authorList>
    </citation>
    <scope>NUCLEOTIDE SEQUENCE [LARGE SCALE GENOMIC DNA]</scope>
    <source>
        <strain evidence="12">Wuqing</strain>
    </source>
</reference>